<dbReference type="GO" id="GO:0016740">
    <property type="term" value="F:transferase activity"/>
    <property type="evidence" value="ECO:0007669"/>
    <property type="project" value="UniProtKB-KW"/>
</dbReference>
<evidence type="ECO:0000256" key="2">
    <source>
        <dbReference type="ARBA" id="ARBA00007599"/>
    </source>
</evidence>
<evidence type="ECO:0000256" key="1">
    <source>
        <dbReference type="ARBA" id="ARBA00004496"/>
    </source>
</evidence>
<keyword evidence="4" id="KW-0963">Cytoplasm</keyword>
<keyword evidence="9" id="KW-0460">Magnesium</keyword>
<evidence type="ECO:0000313" key="11">
    <source>
        <dbReference type="EMBL" id="RAQ30444.1"/>
    </source>
</evidence>
<dbReference type="GO" id="GO:0005524">
    <property type="term" value="F:ATP binding"/>
    <property type="evidence" value="ECO:0007669"/>
    <property type="project" value="UniProtKB-KW"/>
</dbReference>
<dbReference type="RefSeq" id="WP_112331641.1">
    <property type="nucleotide sequence ID" value="NZ_QLYR01000001.1"/>
</dbReference>
<organism evidence="11 12">
    <name type="scientific">Hydrogeniiclostridium mannosilyticum</name>
    <dbReference type="NCBI Taxonomy" id="2764322"/>
    <lineage>
        <taxon>Bacteria</taxon>
        <taxon>Bacillati</taxon>
        <taxon>Bacillota</taxon>
        <taxon>Clostridia</taxon>
        <taxon>Eubacteriales</taxon>
        <taxon>Acutalibacteraceae</taxon>
        <taxon>Hydrogeniiclostridium</taxon>
    </lineage>
</organism>
<protein>
    <recommendedName>
        <fullName evidence="3">tRNA threonylcarbamoyladenosine biosynthesis protein TsaE</fullName>
    </recommendedName>
    <alternativeName>
        <fullName evidence="10">t(6)A37 threonylcarbamoyladenosine biosynthesis protein TsaE</fullName>
    </alternativeName>
</protein>
<evidence type="ECO:0000256" key="5">
    <source>
        <dbReference type="ARBA" id="ARBA00022694"/>
    </source>
</evidence>
<keyword evidence="6" id="KW-0479">Metal-binding</keyword>
<dbReference type="PANTHER" id="PTHR33540:SF2">
    <property type="entry name" value="TRNA THREONYLCARBAMOYLADENOSINE BIOSYNTHESIS PROTEIN TSAE"/>
    <property type="match status" value="1"/>
</dbReference>
<evidence type="ECO:0000256" key="9">
    <source>
        <dbReference type="ARBA" id="ARBA00022842"/>
    </source>
</evidence>
<sequence length="140" mass="15696">MKMTTTSPRETELLGEHLARQLKGGEVLALFGGMGMGKTAFTRGLARGLDVQEPVSSPTFALVNEYAGRLPLYHFDMYRVTSWDDLYSTGFFDYLETGGVLVIEWSENIEEALPENTVKIIFKRGNGENDREIEIEGLEL</sequence>
<accession>A0A328UKF4</accession>
<proteinExistence type="inferred from homology"/>
<comment type="subcellular location">
    <subcellularLocation>
        <location evidence="1">Cytoplasm</location>
    </subcellularLocation>
</comment>
<comment type="similarity">
    <text evidence="2">Belongs to the TsaE family.</text>
</comment>
<keyword evidence="5" id="KW-0819">tRNA processing</keyword>
<evidence type="ECO:0000256" key="3">
    <source>
        <dbReference type="ARBA" id="ARBA00019010"/>
    </source>
</evidence>
<dbReference type="AlphaFoldDB" id="A0A328UKF4"/>
<evidence type="ECO:0000256" key="4">
    <source>
        <dbReference type="ARBA" id="ARBA00022490"/>
    </source>
</evidence>
<evidence type="ECO:0000256" key="10">
    <source>
        <dbReference type="ARBA" id="ARBA00032441"/>
    </source>
</evidence>
<dbReference type="Proteomes" id="UP000249377">
    <property type="component" value="Unassembled WGS sequence"/>
</dbReference>
<evidence type="ECO:0000313" key="12">
    <source>
        <dbReference type="Proteomes" id="UP000249377"/>
    </source>
</evidence>
<dbReference type="Pfam" id="PF02367">
    <property type="entry name" value="TsaE"/>
    <property type="match status" value="1"/>
</dbReference>
<keyword evidence="8" id="KW-0067">ATP-binding</keyword>
<reference evidence="11 12" key="1">
    <citation type="submission" date="2018-06" db="EMBL/GenBank/DDBJ databases">
        <title>Noncontiguous genome sequence of Ruminococcaceae bacterium ASD2818.</title>
        <authorList>
            <person name="Chaplin A.V."/>
            <person name="Sokolova S.R."/>
            <person name="Kochetkova T.O."/>
            <person name="Goltsov A.Y."/>
            <person name="Trofimov D.Y."/>
            <person name="Efimov B.A."/>
        </authorList>
    </citation>
    <scope>NUCLEOTIDE SEQUENCE [LARGE SCALE GENOMIC DNA]</scope>
    <source>
        <strain evidence="11 12">ASD2818</strain>
    </source>
</reference>
<evidence type="ECO:0000256" key="6">
    <source>
        <dbReference type="ARBA" id="ARBA00022723"/>
    </source>
</evidence>
<dbReference type="InterPro" id="IPR027417">
    <property type="entry name" value="P-loop_NTPase"/>
</dbReference>
<comment type="caution">
    <text evidence="11">The sequence shown here is derived from an EMBL/GenBank/DDBJ whole genome shotgun (WGS) entry which is preliminary data.</text>
</comment>
<keyword evidence="7" id="KW-0547">Nucleotide-binding</keyword>
<evidence type="ECO:0000256" key="8">
    <source>
        <dbReference type="ARBA" id="ARBA00022840"/>
    </source>
</evidence>
<keyword evidence="11" id="KW-0808">Transferase</keyword>
<name>A0A328UKF4_9FIRM</name>
<dbReference type="GO" id="GO:0046872">
    <property type="term" value="F:metal ion binding"/>
    <property type="evidence" value="ECO:0007669"/>
    <property type="project" value="UniProtKB-KW"/>
</dbReference>
<dbReference type="PANTHER" id="PTHR33540">
    <property type="entry name" value="TRNA THREONYLCARBAMOYLADENOSINE BIOSYNTHESIS PROTEIN TSAE"/>
    <property type="match status" value="1"/>
</dbReference>
<dbReference type="NCBIfam" id="TIGR00150">
    <property type="entry name" value="T6A_YjeE"/>
    <property type="match status" value="1"/>
</dbReference>
<dbReference type="EMBL" id="QLYR01000001">
    <property type="protein sequence ID" value="RAQ30444.1"/>
    <property type="molecule type" value="Genomic_DNA"/>
</dbReference>
<dbReference type="SUPFAM" id="SSF52540">
    <property type="entry name" value="P-loop containing nucleoside triphosphate hydrolases"/>
    <property type="match status" value="1"/>
</dbReference>
<dbReference type="GO" id="GO:0002949">
    <property type="term" value="P:tRNA threonylcarbamoyladenosine modification"/>
    <property type="evidence" value="ECO:0007669"/>
    <property type="project" value="InterPro"/>
</dbReference>
<dbReference type="Gene3D" id="3.40.50.300">
    <property type="entry name" value="P-loop containing nucleotide triphosphate hydrolases"/>
    <property type="match status" value="1"/>
</dbReference>
<dbReference type="InterPro" id="IPR003442">
    <property type="entry name" value="T6A_TsaE"/>
</dbReference>
<evidence type="ECO:0000256" key="7">
    <source>
        <dbReference type="ARBA" id="ARBA00022741"/>
    </source>
</evidence>
<gene>
    <name evidence="11" type="ORF">DPQ25_02775</name>
</gene>
<keyword evidence="12" id="KW-1185">Reference proteome</keyword>
<dbReference type="GO" id="GO:0005737">
    <property type="term" value="C:cytoplasm"/>
    <property type="evidence" value="ECO:0007669"/>
    <property type="project" value="UniProtKB-SubCell"/>
</dbReference>